<comment type="pathway">
    <text evidence="1">Glycan metabolism; L-arabinan degradation.</text>
</comment>
<dbReference type="PANTHER" id="PTHR43301">
    <property type="entry name" value="ARABINAN ENDO-1,5-ALPHA-L-ARABINOSIDASE"/>
    <property type="match status" value="1"/>
</dbReference>
<evidence type="ECO:0000313" key="6">
    <source>
        <dbReference type="EMBL" id="DAF45346.1"/>
    </source>
</evidence>
<keyword evidence="4" id="KW-0326">Glycosidase</keyword>
<evidence type="ECO:0000256" key="3">
    <source>
        <dbReference type="ARBA" id="ARBA00022801"/>
    </source>
</evidence>
<dbReference type="Pfam" id="PF04616">
    <property type="entry name" value="Glyco_hydro_43"/>
    <property type="match status" value="2"/>
</dbReference>
<sequence length="654" mass="73774">MKRLYRSGAALLVLLAAQTAVTAQETRQTSGAETTYAASDERSGNPLFEGWYADPEGVVFGDEYWIFPTWSAPYDEQTFLDAFSSKDLVRWTKHPRIVSTDEIRWIRRAMWAPAAIHANGKYYLFFSGNDIQNNDETGGIGVAVSDRPEGPYRDALGRPLIDRIVHGAQPIDQFVFRDDDGEYYMYYGGWGHCNMVRLAPDLLSVIPFEDGETFKEITPENYVEGPFMLKRQGKYYFMWSEGGWGGPDYSVAYAIADSPFGPFERVGKILQQDPEVATGAGHHSVIRIPGKDEWYIVYHRRPLGETAANSRATCIDRLRFDAEGRILPVRMTHEGVGPRPADPQGAYRNPVVNYSLPDPTVVRGDDGLFYLYATENIPNVPIHRSRDLVNWEFIGTAFDNATRPDFEPQGHVWAPDINRIGDRYVMYYSMSRWGGEWTCGIGIAVADRPEGPFDDLGMLFRSNEIGVQNSIDPFYIEDDGHKYLFWGSFRGIHAIELTDDGLAVAQGAKPQRIAGTAYEGTYIHKRGGYYYLFASTGSCCEGLKSSYTTVVGRSKHLMGPYTDRAGQPMADNHHEVVIHGNHDFAGTGHNAELVTDDKGQTWILYHAVSRANPDGRVLMLDRVTWRKGWPEVRSAEPSRLAERPVWKHRTRKQD</sequence>
<dbReference type="CDD" id="cd18827">
    <property type="entry name" value="GH43_XlnD-like"/>
    <property type="match status" value="1"/>
</dbReference>
<dbReference type="InterPro" id="IPR050727">
    <property type="entry name" value="GH43_arabinanases"/>
</dbReference>
<dbReference type="GO" id="GO:0005975">
    <property type="term" value="P:carbohydrate metabolic process"/>
    <property type="evidence" value="ECO:0007669"/>
    <property type="project" value="InterPro"/>
</dbReference>
<keyword evidence="3" id="KW-0378">Hydrolase</keyword>
<dbReference type="GO" id="GO:0004553">
    <property type="term" value="F:hydrolase activity, hydrolyzing O-glycosyl compounds"/>
    <property type="evidence" value="ECO:0007669"/>
    <property type="project" value="InterPro"/>
</dbReference>
<reference evidence="6" key="1">
    <citation type="journal article" date="2021" name="Proc. Natl. Acad. Sci. U.S.A.">
        <title>A Catalog of Tens of Thousands of Viruses from Human Metagenomes Reveals Hidden Associations with Chronic Diseases.</title>
        <authorList>
            <person name="Tisza M.J."/>
            <person name="Buck C.B."/>
        </authorList>
    </citation>
    <scope>NUCLEOTIDE SEQUENCE</scope>
    <source>
        <strain evidence="6">CtBLh2</strain>
    </source>
</reference>
<name>A0A8S5S3S8_9CAUD</name>
<dbReference type="InterPro" id="IPR006710">
    <property type="entry name" value="Glyco_hydro_43"/>
</dbReference>
<dbReference type="InterPro" id="IPR023296">
    <property type="entry name" value="Glyco_hydro_beta-prop_sf"/>
</dbReference>
<dbReference type="PANTHER" id="PTHR43301:SF3">
    <property type="entry name" value="ARABINAN ENDO-1,5-ALPHA-L-ARABINOSIDASE A-RELATED"/>
    <property type="match status" value="1"/>
</dbReference>
<evidence type="ECO:0000256" key="1">
    <source>
        <dbReference type="ARBA" id="ARBA00004834"/>
    </source>
</evidence>
<evidence type="ECO:0000256" key="2">
    <source>
        <dbReference type="ARBA" id="ARBA00009865"/>
    </source>
</evidence>
<dbReference type="CDD" id="cd18616">
    <property type="entry name" value="GH43_ABN-like"/>
    <property type="match status" value="1"/>
</dbReference>
<comment type="similarity">
    <text evidence="2">Belongs to the glycosyl hydrolase 43 family.</text>
</comment>
<dbReference type="SUPFAM" id="SSF75005">
    <property type="entry name" value="Arabinanase/levansucrase/invertase"/>
    <property type="match status" value="2"/>
</dbReference>
<evidence type="ECO:0000256" key="4">
    <source>
        <dbReference type="ARBA" id="ARBA00023295"/>
    </source>
</evidence>
<dbReference type="Gene3D" id="2.115.10.20">
    <property type="entry name" value="Glycosyl hydrolase domain, family 43"/>
    <property type="match status" value="2"/>
</dbReference>
<feature type="region of interest" description="Disordered" evidence="5">
    <location>
        <begin position="633"/>
        <end position="654"/>
    </location>
</feature>
<proteinExistence type="inferred from homology"/>
<protein>
    <recommendedName>
        <fullName evidence="7">Arabinan endo-1,5-alpha-L-arabinosidase</fullName>
    </recommendedName>
</protein>
<organism evidence="6">
    <name type="scientific">Siphoviridae sp. ctBLh2</name>
    <dbReference type="NCBI Taxonomy" id="2827803"/>
    <lineage>
        <taxon>Viruses</taxon>
        <taxon>Duplodnaviria</taxon>
        <taxon>Heunggongvirae</taxon>
        <taxon>Uroviricota</taxon>
        <taxon>Caudoviricetes</taxon>
    </lineage>
</organism>
<evidence type="ECO:0008006" key="7">
    <source>
        <dbReference type="Google" id="ProtNLM"/>
    </source>
</evidence>
<dbReference type="EMBL" id="BK032514">
    <property type="protein sequence ID" value="DAF45346.1"/>
    <property type="molecule type" value="Genomic_DNA"/>
</dbReference>
<evidence type="ECO:0000256" key="5">
    <source>
        <dbReference type="SAM" id="MobiDB-lite"/>
    </source>
</evidence>
<feature type="compositionally biased region" description="Basic and acidic residues" evidence="5">
    <location>
        <begin position="633"/>
        <end position="645"/>
    </location>
</feature>
<accession>A0A8S5S3S8</accession>